<feature type="binding site" evidence="11">
    <location>
        <position position="84"/>
    </location>
    <ligand>
        <name>K(+)</name>
        <dbReference type="ChEBI" id="CHEBI:29103"/>
    </ligand>
</feature>
<evidence type="ECO:0000256" key="2">
    <source>
        <dbReference type="ARBA" id="ARBA00000909"/>
    </source>
</evidence>
<dbReference type="Proteomes" id="UP001153636">
    <property type="component" value="Chromosome 17"/>
</dbReference>
<name>A0A9P0CRE9_9CUCU</name>
<comment type="catalytic activity">
    <reaction evidence="2 11">
        <text>(6R)-NADPHX = (6S)-NADPHX</text>
        <dbReference type="Rhea" id="RHEA:32227"/>
        <dbReference type="ChEBI" id="CHEBI:64076"/>
        <dbReference type="ChEBI" id="CHEBI:64077"/>
        <dbReference type="EC" id="5.1.99.6"/>
    </reaction>
</comment>
<dbReference type="EMBL" id="OV651829">
    <property type="protein sequence ID" value="CAH1104580.1"/>
    <property type="molecule type" value="Genomic_DNA"/>
</dbReference>
<evidence type="ECO:0000313" key="13">
    <source>
        <dbReference type="EMBL" id="CAH1104580.1"/>
    </source>
</evidence>
<evidence type="ECO:0000256" key="4">
    <source>
        <dbReference type="ARBA" id="ARBA00022723"/>
    </source>
</evidence>
<dbReference type="PROSITE" id="PS51385">
    <property type="entry name" value="YJEF_N"/>
    <property type="match status" value="1"/>
</dbReference>
<dbReference type="AlphaFoldDB" id="A0A9P0CRE9"/>
<keyword evidence="8 11" id="KW-0520">NAD</keyword>
<feature type="binding site" evidence="11">
    <location>
        <begin position="152"/>
        <end position="158"/>
    </location>
    <ligand>
        <name>(6S)-NADPHX</name>
        <dbReference type="ChEBI" id="CHEBI:64076"/>
    </ligand>
</feature>
<evidence type="ECO:0000313" key="14">
    <source>
        <dbReference type="Proteomes" id="UP001153636"/>
    </source>
</evidence>
<dbReference type="EC" id="5.1.99.6" evidence="3 11"/>
<keyword evidence="9 11" id="KW-0413">Isomerase</keyword>
<evidence type="ECO:0000256" key="5">
    <source>
        <dbReference type="ARBA" id="ARBA00022741"/>
    </source>
</evidence>
<dbReference type="InterPro" id="IPR036652">
    <property type="entry name" value="YjeF_N_dom_sf"/>
</dbReference>
<dbReference type="InterPro" id="IPR004443">
    <property type="entry name" value="YjeF_N_dom"/>
</dbReference>
<evidence type="ECO:0000256" key="9">
    <source>
        <dbReference type="ARBA" id="ARBA00023235"/>
    </source>
</evidence>
<comment type="catalytic activity">
    <reaction evidence="1 11">
        <text>(6R)-NADHX = (6S)-NADHX</text>
        <dbReference type="Rhea" id="RHEA:32215"/>
        <dbReference type="ChEBI" id="CHEBI:64074"/>
        <dbReference type="ChEBI" id="CHEBI:64075"/>
        <dbReference type="EC" id="5.1.99.6"/>
    </reaction>
</comment>
<keyword evidence="5 11" id="KW-0547">Nucleotide-binding</keyword>
<evidence type="ECO:0000256" key="11">
    <source>
        <dbReference type="HAMAP-Rule" id="MF_03159"/>
    </source>
</evidence>
<feature type="binding site" evidence="11">
    <location>
        <position position="184"/>
    </location>
    <ligand>
        <name>K(+)</name>
        <dbReference type="ChEBI" id="CHEBI:29103"/>
    </ligand>
</feature>
<gene>
    <name evidence="13" type="ORF">PSYICH_LOCUS5399</name>
</gene>
<feature type="binding site" evidence="11">
    <location>
        <position position="181"/>
    </location>
    <ligand>
        <name>(6S)-NADPHX</name>
        <dbReference type="ChEBI" id="CHEBI:64076"/>
    </ligand>
</feature>
<comment type="similarity">
    <text evidence="11">Belongs to the NnrE/AIBP family.</text>
</comment>
<comment type="caution">
    <text evidence="11">Lacks conserved residue(s) required for the propagation of feature annotation.</text>
</comment>
<dbReference type="OrthoDB" id="10064708at2759"/>
<dbReference type="NCBIfam" id="TIGR00197">
    <property type="entry name" value="yjeF_nterm"/>
    <property type="match status" value="1"/>
</dbReference>
<feature type="domain" description="YjeF N-terminal" evidence="12">
    <location>
        <begin position="31"/>
        <end position="239"/>
    </location>
</feature>
<dbReference type="Pfam" id="PF03853">
    <property type="entry name" value="YjeF_N"/>
    <property type="match status" value="1"/>
</dbReference>
<dbReference type="GO" id="GO:0000166">
    <property type="term" value="F:nucleotide binding"/>
    <property type="evidence" value="ECO:0007669"/>
    <property type="project" value="UniProtKB-KW"/>
</dbReference>
<dbReference type="SUPFAM" id="SSF64153">
    <property type="entry name" value="YjeF N-terminal domain-like"/>
    <property type="match status" value="1"/>
</dbReference>
<feature type="binding site" evidence="11">
    <location>
        <position position="148"/>
    </location>
    <ligand>
        <name>K(+)</name>
        <dbReference type="ChEBI" id="CHEBI:29103"/>
    </ligand>
</feature>
<dbReference type="HAMAP" id="MF_01966">
    <property type="entry name" value="NADHX_epimerase"/>
    <property type="match status" value="1"/>
</dbReference>
<keyword evidence="6" id="KW-0521">NADP</keyword>
<dbReference type="Gene3D" id="3.40.50.10260">
    <property type="entry name" value="YjeF N-terminal domain"/>
    <property type="match status" value="1"/>
</dbReference>
<proteinExistence type="inferred from homology"/>
<dbReference type="GO" id="GO:0046872">
    <property type="term" value="F:metal ion binding"/>
    <property type="evidence" value="ECO:0007669"/>
    <property type="project" value="UniProtKB-KW"/>
</dbReference>
<feature type="binding site" evidence="11">
    <location>
        <begin position="83"/>
        <end position="87"/>
    </location>
    <ligand>
        <name>(6S)-NADPHX</name>
        <dbReference type="ChEBI" id="CHEBI:64076"/>
    </ligand>
</feature>
<accession>A0A9P0CRE9</accession>
<organism evidence="13 14">
    <name type="scientific">Psylliodes chrysocephalus</name>
    <dbReference type="NCBI Taxonomy" id="3402493"/>
    <lineage>
        <taxon>Eukaryota</taxon>
        <taxon>Metazoa</taxon>
        <taxon>Ecdysozoa</taxon>
        <taxon>Arthropoda</taxon>
        <taxon>Hexapoda</taxon>
        <taxon>Insecta</taxon>
        <taxon>Pterygota</taxon>
        <taxon>Neoptera</taxon>
        <taxon>Endopterygota</taxon>
        <taxon>Coleoptera</taxon>
        <taxon>Polyphaga</taxon>
        <taxon>Cucujiformia</taxon>
        <taxon>Chrysomeloidea</taxon>
        <taxon>Chrysomelidae</taxon>
        <taxon>Galerucinae</taxon>
        <taxon>Alticini</taxon>
        <taxon>Psylliodes</taxon>
    </lineage>
</organism>
<keyword evidence="7 11" id="KW-0630">Potassium</keyword>
<dbReference type="FunFam" id="3.40.50.10260:FF:000002">
    <property type="entry name" value="NAD(P)H-hydrate epimerase"/>
    <property type="match status" value="1"/>
</dbReference>
<evidence type="ECO:0000256" key="8">
    <source>
        <dbReference type="ARBA" id="ARBA00023027"/>
    </source>
</evidence>
<reference evidence="13" key="1">
    <citation type="submission" date="2022-01" db="EMBL/GenBank/DDBJ databases">
        <authorList>
            <person name="King R."/>
        </authorList>
    </citation>
    <scope>NUCLEOTIDE SEQUENCE</scope>
</reference>
<dbReference type="PANTHER" id="PTHR13232">
    <property type="entry name" value="NAD(P)H-HYDRATE EPIMERASE"/>
    <property type="match status" value="1"/>
</dbReference>
<dbReference type="GO" id="GO:0052856">
    <property type="term" value="F:NAD(P)HX epimerase activity"/>
    <property type="evidence" value="ECO:0007669"/>
    <property type="project" value="UniProtKB-UniRule"/>
</dbReference>
<sequence length="258" mass="29056">MILLQVIKETFKRSFSTMHPKMVRYLGQKEAQSIDLELFDEYSFSVDQLMELAGLSCAVAVTKCYPQSKMGNKSIMICVGPGNNGGDGLVCARHLKLFNYQPIVYYPKRSDQQLFRNLTSQCTLMNIPVIQSLPEKSTIECEFGLIVDALFGFSFKPPVREQFIPIIKLMRDTTVPIASIDIPSGWDVETGPPEDAIKPDLLISLTAPKLCAQHYKGRYHYLGGRFVPPRLEEKYNLNLPKYPGTDCCVLLSQTKCSD</sequence>
<keyword evidence="4 11" id="KW-0479">Metal-binding</keyword>
<keyword evidence="14" id="KW-1185">Reference proteome</keyword>
<evidence type="ECO:0000256" key="1">
    <source>
        <dbReference type="ARBA" id="ARBA00000013"/>
    </source>
</evidence>
<evidence type="ECO:0000256" key="6">
    <source>
        <dbReference type="ARBA" id="ARBA00022857"/>
    </source>
</evidence>
<evidence type="ECO:0000259" key="12">
    <source>
        <dbReference type="PROSITE" id="PS51385"/>
    </source>
</evidence>
<dbReference type="InterPro" id="IPR032976">
    <property type="entry name" value="YJEFN_prot_NAXE-like"/>
</dbReference>
<evidence type="ECO:0000256" key="7">
    <source>
        <dbReference type="ARBA" id="ARBA00022958"/>
    </source>
</evidence>
<evidence type="ECO:0000256" key="3">
    <source>
        <dbReference type="ARBA" id="ARBA00012228"/>
    </source>
</evidence>
<protein>
    <recommendedName>
        <fullName evidence="3 11">NAD(P)H-hydrate epimerase</fullName>
        <ecNumber evidence="3 11">5.1.99.6</ecNumber>
    </recommendedName>
    <alternativeName>
        <fullName evidence="10 11">NAD(P)HX epimerase</fullName>
    </alternativeName>
</protein>
<comment type="cofactor">
    <cofactor evidence="11">
        <name>K(+)</name>
        <dbReference type="ChEBI" id="CHEBI:29103"/>
    </cofactor>
    <text evidence="11">Binds 1 potassium ion per subunit.</text>
</comment>
<evidence type="ECO:0000256" key="10">
    <source>
        <dbReference type="ARBA" id="ARBA00041210"/>
    </source>
</evidence>
<comment type="function">
    <text evidence="11">Catalyzes the epimerization of the S- and R-forms of NAD(P)HX, a damaged form of NAD(P)H that is a result of enzymatic or heat-dependent hydration. This is a prerequisite for the S-specific NAD(P)H-hydrate dehydratase to allow the repair of both epimers of NAD(P)HX.</text>
</comment>
<dbReference type="PANTHER" id="PTHR13232:SF10">
    <property type="entry name" value="NAD(P)H-HYDRATE EPIMERASE"/>
    <property type="match status" value="1"/>
</dbReference>
<dbReference type="GO" id="GO:0005739">
    <property type="term" value="C:mitochondrion"/>
    <property type="evidence" value="ECO:0007669"/>
    <property type="project" value="TreeGrafter"/>
</dbReference>